<proteinExistence type="predicted"/>
<reference evidence="1" key="1">
    <citation type="submission" date="2021-06" db="EMBL/GenBank/DDBJ databases">
        <authorList>
            <person name="Kallberg Y."/>
            <person name="Tangrot J."/>
            <person name="Rosling A."/>
        </authorList>
    </citation>
    <scope>NUCLEOTIDE SEQUENCE</scope>
    <source>
        <strain evidence="1">MT106</strain>
    </source>
</reference>
<dbReference type="Proteomes" id="UP000789831">
    <property type="component" value="Unassembled WGS sequence"/>
</dbReference>
<dbReference type="AlphaFoldDB" id="A0A9N8ZNS8"/>
<sequence length="177" mass="21118">MNDKLPTETMIQIFSEVAEKAGLRKIWKLRCISHEIKLIIETVVFDKFRNIEWQIAGWSFDGDKTLEWGCTDLNVRILAPNANDCCARIRPITKPHWSLRYNWYEFWLRVKGQAQNRWYDLSERIEQCKMNNGSGGEKWFGNVKIVYHRIYIYGQESCQYISEFKIDLRILFALIED</sequence>
<accession>A0A9N8ZNS8</accession>
<dbReference type="OrthoDB" id="10440093at2759"/>
<protein>
    <submittedName>
        <fullName evidence="1">4771_t:CDS:1</fullName>
    </submittedName>
</protein>
<gene>
    <name evidence="1" type="ORF">AGERDE_LOCUS4299</name>
</gene>
<organism evidence="1 2">
    <name type="scientific">Ambispora gerdemannii</name>
    <dbReference type="NCBI Taxonomy" id="144530"/>
    <lineage>
        <taxon>Eukaryota</taxon>
        <taxon>Fungi</taxon>
        <taxon>Fungi incertae sedis</taxon>
        <taxon>Mucoromycota</taxon>
        <taxon>Glomeromycotina</taxon>
        <taxon>Glomeromycetes</taxon>
        <taxon>Archaeosporales</taxon>
        <taxon>Ambisporaceae</taxon>
        <taxon>Ambispora</taxon>
    </lineage>
</organism>
<dbReference type="EMBL" id="CAJVPL010000483">
    <property type="protein sequence ID" value="CAG8502088.1"/>
    <property type="molecule type" value="Genomic_DNA"/>
</dbReference>
<name>A0A9N8ZNS8_9GLOM</name>
<evidence type="ECO:0000313" key="2">
    <source>
        <dbReference type="Proteomes" id="UP000789831"/>
    </source>
</evidence>
<comment type="caution">
    <text evidence="1">The sequence shown here is derived from an EMBL/GenBank/DDBJ whole genome shotgun (WGS) entry which is preliminary data.</text>
</comment>
<keyword evidence="2" id="KW-1185">Reference proteome</keyword>
<evidence type="ECO:0000313" key="1">
    <source>
        <dbReference type="EMBL" id="CAG8502088.1"/>
    </source>
</evidence>